<dbReference type="InterPro" id="IPR001867">
    <property type="entry name" value="OmpR/PhoB-type_DNA-bd"/>
</dbReference>
<comment type="caution">
    <text evidence="10">The sequence shown here is derived from an EMBL/GenBank/DDBJ whole genome shotgun (WGS) entry which is preliminary data.</text>
</comment>
<gene>
    <name evidence="10" type="ORF">JOD45_001689</name>
</gene>
<keyword evidence="1 6" id="KW-0597">Phosphoprotein</keyword>
<dbReference type="InterPro" id="IPR001789">
    <property type="entry name" value="Sig_transdc_resp-reg_receiver"/>
</dbReference>
<organism evidence="10 11">
    <name type="scientific">Scopulibacillus daqui</name>
    <dbReference type="NCBI Taxonomy" id="1469162"/>
    <lineage>
        <taxon>Bacteria</taxon>
        <taxon>Bacillati</taxon>
        <taxon>Bacillota</taxon>
        <taxon>Bacilli</taxon>
        <taxon>Bacillales</taxon>
        <taxon>Sporolactobacillaceae</taxon>
        <taxon>Scopulibacillus</taxon>
    </lineage>
</organism>
<dbReference type="Pfam" id="PF00486">
    <property type="entry name" value="Trans_reg_C"/>
    <property type="match status" value="1"/>
</dbReference>
<dbReference type="RefSeq" id="WP_205003417.1">
    <property type="nucleotide sequence ID" value="NZ_JAFBER010000009.1"/>
</dbReference>
<dbReference type="SMART" id="SM00448">
    <property type="entry name" value="REC"/>
    <property type="match status" value="1"/>
</dbReference>
<dbReference type="Pfam" id="PF00072">
    <property type="entry name" value="Response_reg"/>
    <property type="match status" value="1"/>
</dbReference>
<dbReference type="PROSITE" id="PS50110">
    <property type="entry name" value="RESPONSE_REGULATORY"/>
    <property type="match status" value="1"/>
</dbReference>
<dbReference type="InterPro" id="IPR039420">
    <property type="entry name" value="WalR-like"/>
</dbReference>
<feature type="domain" description="Response regulatory" evidence="8">
    <location>
        <begin position="3"/>
        <end position="116"/>
    </location>
</feature>
<dbReference type="GO" id="GO:0003677">
    <property type="term" value="F:DNA binding"/>
    <property type="evidence" value="ECO:0007669"/>
    <property type="project" value="UniProtKB-KW"/>
</dbReference>
<feature type="DNA-binding region" description="OmpR/PhoB-type" evidence="7">
    <location>
        <begin position="129"/>
        <end position="227"/>
    </location>
</feature>
<dbReference type="SUPFAM" id="SSF52172">
    <property type="entry name" value="CheY-like"/>
    <property type="match status" value="1"/>
</dbReference>
<dbReference type="Gene3D" id="3.40.50.2300">
    <property type="match status" value="1"/>
</dbReference>
<keyword evidence="11" id="KW-1185">Reference proteome</keyword>
<evidence type="ECO:0000256" key="1">
    <source>
        <dbReference type="ARBA" id="ARBA00022553"/>
    </source>
</evidence>
<accession>A0ABS2PZK2</accession>
<dbReference type="Proteomes" id="UP000808914">
    <property type="component" value="Unassembled WGS sequence"/>
</dbReference>
<evidence type="ECO:0000256" key="3">
    <source>
        <dbReference type="ARBA" id="ARBA00023015"/>
    </source>
</evidence>
<sequence length="231" mass="26913">MYRVMIVEDDLNISELLSTHIEKYGYEVTIAEDFEDILSLFKKSKPHIVLMDVNLPMFDGYYWCRKIRQISTCPIIFISARLGEMDQVMAIESGADDYITKPFYYDVVKAKIKGQLRRAYGSYAPNAEERILEVEGLSLYPERLELCFNDECVTLTKKESILADLLLSKHPKAVSREMMLSKLWDDESFVEENTLNVNIARLRKKFEDLNIKNAVETVRGLGYRLNISWRE</sequence>
<proteinExistence type="predicted"/>
<dbReference type="PANTHER" id="PTHR48111:SF31">
    <property type="entry name" value="TRANSCRIPTIONAL REGULATORY PROTEIN YXDJ"/>
    <property type="match status" value="1"/>
</dbReference>
<dbReference type="CDD" id="cd18159">
    <property type="entry name" value="REC_OmpR_NsrR-like"/>
    <property type="match status" value="1"/>
</dbReference>
<protein>
    <submittedName>
        <fullName evidence="10">DNA-binding response OmpR family regulator</fullName>
    </submittedName>
</protein>
<evidence type="ECO:0000259" key="9">
    <source>
        <dbReference type="PROSITE" id="PS51755"/>
    </source>
</evidence>
<keyword evidence="2" id="KW-0902">Two-component regulatory system</keyword>
<evidence type="ECO:0000256" key="4">
    <source>
        <dbReference type="ARBA" id="ARBA00023125"/>
    </source>
</evidence>
<dbReference type="EMBL" id="JAFBER010000009">
    <property type="protein sequence ID" value="MBM7645478.1"/>
    <property type="molecule type" value="Genomic_DNA"/>
</dbReference>
<evidence type="ECO:0000256" key="2">
    <source>
        <dbReference type="ARBA" id="ARBA00023012"/>
    </source>
</evidence>
<name>A0ABS2PZK2_9BACL</name>
<evidence type="ECO:0000259" key="8">
    <source>
        <dbReference type="PROSITE" id="PS50110"/>
    </source>
</evidence>
<evidence type="ECO:0000256" key="6">
    <source>
        <dbReference type="PROSITE-ProRule" id="PRU00169"/>
    </source>
</evidence>
<dbReference type="PANTHER" id="PTHR48111">
    <property type="entry name" value="REGULATOR OF RPOS"/>
    <property type="match status" value="1"/>
</dbReference>
<dbReference type="InterPro" id="IPR011006">
    <property type="entry name" value="CheY-like_superfamily"/>
</dbReference>
<reference evidence="10 11" key="1">
    <citation type="submission" date="2021-01" db="EMBL/GenBank/DDBJ databases">
        <title>Genomic Encyclopedia of Type Strains, Phase IV (KMG-IV): sequencing the most valuable type-strain genomes for metagenomic binning, comparative biology and taxonomic classification.</title>
        <authorList>
            <person name="Goeker M."/>
        </authorList>
    </citation>
    <scope>NUCLEOTIDE SEQUENCE [LARGE SCALE GENOMIC DNA]</scope>
    <source>
        <strain evidence="10 11">DSM 28236</strain>
    </source>
</reference>
<dbReference type="CDD" id="cd00383">
    <property type="entry name" value="trans_reg_C"/>
    <property type="match status" value="1"/>
</dbReference>
<keyword evidence="3" id="KW-0805">Transcription regulation</keyword>
<keyword evidence="4 7" id="KW-0238">DNA-binding</keyword>
<dbReference type="Gene3D" id="1.10.10.10">
    <property type="entry name" value="Winged helix-like DNA-binding domain superfamily/Winged helix DNA-binding domain"/>
    <property type="match status" value="1"/>
</dbReference>
<evidence type="ECO:0000256" key="5">
    <source>
        <dbReference type="ARBA" id="ARBA00023163"/>
    </source>
</evidence>
<dbReference type="PROSITE" id="PS51755">
    <property type="entry name" value="OMPR_PHOB"/>
    <property type="match status" value="1"/>
</dbReference>
<evidence type="ECO:0000256" key="7">
    <source>
        <dbReference type="PROSITE-ProRule" id="PRU01091"/>
    </source>
</evidence>
<keyword evidence="5" id="KW-0804">Transcription</keyword>
<evidence type="ECO:0000313" key="11">
    <source>
        <dbReference type="Proteomes" id="UP000808914"/>
    </source>
</evidence>
<feature type="modified residue" description="4-aspartylphosphate" evidence="6">
    <location>
        <position position="52"/>
    </location>
</feature>
<feature type="domain" description="OmpR/PhoB-type" evidence="9">
    <location>
        <begin position="129"/>
        <end position="227"/>
    </location>
</feature>
<evidence type="ECO:0000313" key="10">
    <source>
        <dbReference type="EMBL" id="MBM7645478.1"/>
    </source>
</evidence>
<dbReference type="SUPFAM" id="SSF46894">
    <property type="entry name" value="C-terminal effector domain of the bipartite response regulators"/>
    <property type="match status" value="1"/>
</dbReference>
<dbReference type="InterPro" id="IPR036388">
    <property type="entry name" value="WH-like_DNA-bd_sf"/>
</dbReference>
<dbReference type="InterPro" id="IPR016032">
    <property type="entry name" value="Sig_transdc_resp-reg_C-effctor"/>
</dbReference>
<dbReference type="SMART" id="SM00862">
    <property type="entry name" value="Trans_reg_C"/>
    <property type="match status" value="1"/>
</dbReference>
<dbReference type="Gene3D" id="6.10.250.690">
    <property type="match status" value="1"/>
</dbReference>